<dbReference type="PRINTS" id="PR01995">
    <property type="entry name" value="UPF0595"/>
</dbReference>
<dbReference type="PANTHER" id="PTHR31849">
    <property type="entry name" value="CYSTEINE-RICH PDF MOTIF DOMAIN-CONTAINING PROTEIN 1"/>
    <property type="match status" value="1"/>
</dbReference>
<evidence type="ECO:0000313" key="4">
    <source>
        <dbReference type="EMBL" id="CAD7275947.1"/>
    </source>
</evidence>
<keyword evidence="5" id="KW-1185">Reference proteome</keyword>
<dbReference type="InterPro" id="IPR042426">
    <property type="entry name" value="CDPF1"/>
</dbReference>
<dbReference type="Pfam" id="PF10170">
    <property type="entry name" value="C6_DPF"/>
    <property type="match status" value="1"/>
</dbReference>
<dbReference type="EMBL" id="OA882548">
    <property type="protein sequence ID" value="CAD7275947.1"/>
    <property type="molecule type" value="Genomic_DNA"/>
</dbReference>
<protein>
    <recommendedName>
        <fullName evidence="2">Cysteine-rich DPF motif domain-containing protein 1</fullName>
    </recommendedName>
</protein>
<dbReference type="PANTHER" id="PTHR31849:SF1">
    <property type="entry name" value="CYSTEINE-RICH DPF MOTIF DOMAIN-CONTAINING PROTEIN 1"/>
    <property type="match status" value="1"/>
</dbReference>
<evidence type="ECO:0000313" key="5">
    <source>
        <dbReference type="Proteomes" id="UP000678499"/>
    </source>
</evidence>
<proteinExistence type="inferred from homology"/>
<name>A0A7R9BIF8_9CRUS</name>
<reference evidence="4" key="1">
    <citation type="submission" date="2020-11" db="EMBL/GenBank/DDBJ databases">
        <authorList>
            <person name="Tran Van P."/>
        </authorList>
    </citation>
    <scope>NUCLEOTIDE SEQUENCE</scope>
</reference>
<dbReference type="InterPro" id="IPR018785">
    <property type="entry name" value="CDPF1_dom"/>
</dbReference>
<comment type="similarity">
    <text evidence="1">Belongs to the CDPF1 family.</text>
</comment>
<dbReference type="EMBL" id="CAJPEX010000511">
    <property type="protein sequence ID" value="CAG0916099.1"/>
    <property type="molecule type" value="Genomic_DNA"/>
</dbReference>
<accession>A0A7R9BIF8</accession>
<dbReference type="AlphaFoldDB" id="A0A7R9BIF8"/>
<evidence type="ECO:0000256" key="2">
    <source>
        <dbReference type="ARBA" id="ARBA00014801"/>
    </source>
</evidence>
<evidence type="ECO:0000256" key="1">
    <source>
        <dbReference type="ARBA" id="ARBA00007917"/>
    </source>
</evidence>
<dbReference type="OrthoDB" id="191995at2759"/>
<feature type="domain" description="Cysteine-rich DPF motif" evidence="3">
    <location>
        <begin position="23"/>
        <end position="116"/>
    </location>
</feature>
<organism evidence="4">
    <name type="scientific">Notodromas monacha</name>
    <dbReference type="NCBI Taxonomy" id="399045"/>
    <lineage>
        <taxon>Eukaryota</taxon>
        <taxon>Metazoa</taxon>
        <taxon>Ecdysozoa</taxon>
        <taxon>Arthropoda</taxon>
        <taxon>Crustacea</taxon>
        <taxon>Oligostraca</taxon>
        <taxon>Ostracoda</taxon>
        <taxon>Podocopa</taxon>
        <taxon>Podocopida</taxon>
        <taxon>Cypridocopina</taxon>
        <taxon>Cypridoidea</taxon>
        <taxon>Cyprididae</taxon>
        <taxon>Notodromas</taxon>
    </lineage>
</organism>
<evidence type="ECO:0000259" key="3">
    <source>
        <dbReference type="Pfam" id="PF10170"/>
    </source>
</evidence>
<dbReference type="Proteomes" id="UP000678499">
    <property type="component" value="Unassembled WGS sequence"/>
</dbReference>
<gene>
    <name evidence="4" type="ORF">NMOB1V02_LOCUS3730</name>
</gene>
<sequence>MDDGSEYSKRLSARIEEDAKKIFHCSQCEFTEPFHYKGRNPPFKRTVWLKEDSYVNKDPFVPRGEGLFVVLGSDCSVCDQQVCQNPGCSVFYERRICLPCFKANKRDFPEKLVAKVASKE</sequence>